<dbReference type="RefSeq" id="XP_056690206.1">
    <property type="nucleotide sequence ID" value="XM_056834228.1"/>
</dbReference>
<dbReference type="SUPFAM" id="SSF54001">
    <property type="entry name" value="Cysteine proteinases"/>
    <property type="match status" value="1"/>
</dbReference>
<reference evidence="6" key="1">
    <citation type="journal article" date="2021" name="Nat. Commun.">
        <title>Genomic analyses provide insights into spinach domestication and the genetic basis of agronomic traits.</title>
        <authorList>
            <person name="Cai X."/>
            <person name="Sun X."/>
            <person name="Xu C."/>
            <person name="Sun H."/>
            <person name="Wang X."/>
            <person name="Ge C."/>
            <person name="Zhang Z."/>
            <person name="Wang Q."/>
            <person name="Fei Z."/>
            <person name="Jiao C."/>
            <person name="Wang Q."/>
        </authorList>
    </citation>
    <scope>NUCLEOTIDE SEQUENCE [LARGE SCALE GENOMIC DNA]</scope>
    <source>
        <strain evidence="6">cv. Varoflay</strain>
    </source>
</reference>
<dbReference type="GeneID" id="130465461"/>
<dbReference type="InterPro" id="IPR038765">
    <property type="entry name" value="Papain-like_cys_pep_sf"/>
</dbReference>
<dbReference type="Pfam" id="PF02902">
    <property type="entry name" value="Peptidase_C48"/>
    <property type="match status" value="1"/>
</dbReference>
<comment type="similarity">
    <text evidence="1">Belongs to the peptidase C48 family.</text>
</comment>
<feature type="compositionally biased region" description="Basic residues" evidence="4">
    <location>
        <begin position="996"/>
        <end position="1019"/>
    </location>
</feature>
<dbReference type="PANTHER" id="PTHR34835:SF34">
    <property type="entry name" value="OS08G0555500 PROTEIN"/>
    <property type="match status" value="1"/>
</dbReference>
<evidence type="ECO:0000313" key="6">
    <source>
        <dbReference type="Proteomes" id="UP000813463"/>
    </source>
</evidence>
<evidence type="ECO:0000313" key="7">
    <source>
        <dbReference type="RefSeq" id="XP_056690206.1"/>
    </source>
</evidence>
<name>A0ABM3R3L0_SPIOL</name>
<dbReference type="Proteomes" id="UP000813463">
    <property type="component" value="Chromosome 1"/>
</dbReference>
<organism evidence="6 7">
    <name type="scientific">Spinacia oleracea</name>
    <name type="common">Spinach</name>
    <dbReference type="NCBI Taxonomy" id="3562"/>
    <lineage>
        <taxon>Eukaryota</taxon>
        <taxon>Viridiplantae</taxon>
        <taxon>Streptophyta</taxon>
        <taxon>Embryophyta</taxon>
        <taxon>Tracheophyta</taxon>
        <taxon>Spermatophyta</taxon>
        <taxon>Magnoliopsida</taxon>
        <taxon>eudicotyledons</taxon>
        <taxon>Gunneridae</taxon>
        <taxon>Pentapetalae</taxon>
        <taxon>Caryophyllales</taxon>
        <taxon>Chenopodiaceae</taxon>
        <taxon>Chenopodioideae</taxon>
        <taxon>Anserineae</taxon>
        <taxon>Spinacia</taxon>
    </lineage>
</organism>
<feature type="region of interest" description="Disordered" evidence="4">
    <location>
        <begin position="974"/>
        <end position="1019"/>
    </location>
</feature>
<sequence length="1019" mass="115078">MVKKAAPKNPAAKKPAAKKLEFDNSVAEMAVEAPRRRGRRPNAVSEEIPVAKESVSIKKNKKAGSPKSKAIALVSEKEPIEEEQPNQLVLQNSSLVDVPQPESHQLHSQVLKEVGADGLPIVFNFDTQCSGGSLCKLIKDFSPDQKAAVQEIGFGGLLGLQLSRKNTQMMYWCIKCFDGVSSLFTISDSKQFEITDYDVYDLFMLPLSELEVEGVKRGRNSTNPDFDLKIKWRKEFGFEEVNAQIPIRLLEDKIKLLTDGGDLFKQLFVFVAFSTFFTPTANRTVDLRLAKALEDPKMISKYNWCKYVLDVLCEETVKFKNSLLKGKDQKTFGGCVVFLQLVYFQRIKFRNSSGIPDQLPLIQHWTSKMVTDRIHAENANMSALYGSGILEKGKYPISKKFVFVDGQIDLTQIKSISKENEAGSSGGRAEQPYVGRRIPSRRPRILQFEIPNSHPTDEEIFSKATDDFHGQWLLMKRDLDVVSAIHAEELFKLKASMPSQNHGDDILENSTYQKMVDELVEIHQLVKNLPNGWDDIFGSSNNPVVTAAPQPSAVVPTEPAVVTAAVVDATTSTEAIIREVDPDTQINAVLDSLKSKDKEITEDDDEEIEEYERVWAGFQKCIINNHAVSRVNVSVYGIEENVMFMSPFMIAFEDLMRHLPAFVQEAVDFAALTDGEGILTDDKVIEYNHFIAVGRDDMWTLPSTFDILLIHIEAWAFLLNENERNPAGSPQKLFLGGTYCKYVADLIEKLGNEKILSELCVCLNYGVKDVNGVQSLKDCNMIFAPVLIEDPKHYYLFVISMKDKSVYFFDNMLLEPKEMEQRKKAYSVLCSSLEKLLKNMDNIHHEDIKSFKFIPVGGNWKRGAYDKDCCVYLMMLMMVFHGVETVQDGVGIFDFDPLADEDFRKFLRACICGTIVLSDLNCYRDEYLKRMVAFRKYRKQDVLDALIKQREELTQKYMNDASKIEIVARNSSARKSKHVETEDEAETDVNVEGKGRGKGGRRTRGGRRGKARGRGASRG</sequence>
<evidence type="ECO:0000256" key="1">
    <source>
        <dbReference type="ARBA" id="ARBA00005234"/>
    </source>
</evidence>
<keyword evidence="6" id="KW-1185">Reference proteome</keyword>
<keyword evidence="3" id="KW-0378">Hydrolase</keyword>
<evidence type="ECO:0000259" key="5">
    <source>
        <dbReference type="Pfam" id="PF02902"/>
    </source>
</evidence>
<evidence type="ECO:0000256" key="4">
    <source>
        <dbReference type="SAM" id="MobiDB-lite"/>
    </source>
</evidence>
<protein>
    <recommendedName>
        <fullName evidence="5">Ubiquitin-like protease family profile domain-containing protein</fullName>
    </recommendedName>
</protein>
<evidence type="ECO:0000256" key="3">
    <source>
        <dbReference type="ARBA" id="ARBA00022801"/>
    </source>
</evidence>
<keyword evidence="2" id="KW-0645">Protease</keyword>
<dbReference type="Gene3D" id="3.40.395.10">
    <property type="entry name" value="Adenoviral Proteinase, Chain A"/>
    <property type="match status" value="1"/>
</dbReference>
<feature type="domain" description="Ubiquitin-like protease family profile" evidence="5">
    <location>
        <begin position="774"/>
        <end position="880"/>
    </location>
</feature>
<accession>A0ABM3R3L0</accession>
<gene>
    <name evidence="7" type="primary">LOC130465461</name>
</gene>
<dbReference type="InterPro" id="IPR003653">
    <property type="entry name" value="Peptidase_C48_C"/>
</dbReference>
<dbReference type="PANTHER" id="PTHR34835">
    <property type="entry name" value="OS07G0283600 PROTEIN-RELATED"/>
    <property type="match status" value="1"/>
</dbReference>
<feature type="region of interest" description="Disordered" evidence="4">
    <location>
        <begin position="1"/>
        <end position="25"/>
    </location>
</feature>
<evidence type="ECO:0000256" key="2">
    <source>
        <dbReference type="ARBA" id="ARBA00022670"/>
    </source>
</evidence>
<proteinExistence type="inferred from homology"/>
<reference evidence="7" key="2">
    <citation type="submission" date="2025-08" db="UniProtKB">
        <authorList>
            <consortium name="RefSeq"/>
        </authorList>
    </citation>
    <scope>IDENTIFICATION</scope>
    <source>
        <tissue evidence="7">Leaf</tissue>
    </source>
</reference>